<dbReference type="GO" id="GO:0016787">
    <property type="term" value="F:hydrolase activity"/>
    <property type="evidence" value="ECO:0007669"/>
    <property type="project" value="UniProtKB-KW"/>
</dbReference>
<keyword evidence="3" id="KW-0378">Hydrolase</keyword>
<feature type="compositionally biased region" description="Basic and acidic residues" evidence="1">
    <location>
        <begin position="215"/>
        <end position="224"/>
    </location>
</feature>
<dbReference type="InterPro" id="IPR006073">
    <property type="entry name" value="GTP-bd"/>
</dbReference>
<feature type="domain" description="G" evidence="2">
    <location>
        <begin position="17"/>
        <end position="97"/>
    </location>
</feature>
<dbReference type="InterPro" id="IPR027417">
    <property type="entry name" value="P-loop_NTPase"/>
</dbReference>
<proteinExistence type="predicted"/>
<keyword evidence="4" id="KW-1185">Reference proteome</keyword>
<dbReference type="GO" id="GO:0005525">
    <property type="term" value="F:GTP binding"/>
    <property type="evidence" value="ECO:0007669"/>
    <property type="project" value="InterPro"/>
</dbReference>
<evidence type="ECO:0000313" key="3">
    <source>
        <dbReference type="EMBL" id="KAF6749491.1"/>
    </source>
</evidence>
<sequence length="298" mass="32349">MLIPRTEPTNALCNIVILVVGETGAGKSYFVNKLLEVAGLQHRATIGDEVQPCTVDITHVVVPGLTSAYPALSGFQVDIVDTPGFKSSDGPASNEALFRRIETWLKENCRDAAVLGGIIYLHDISKDRLPDECQLNVASLQPFFKQGPMDKVVLVTSKWGKLYNRDFEEREKQLLTKDWAPMVAKGAYVKRFKAEETGSRPSVGRIWNSMPPTPDAKKPPAETNREVVTEDKAAAAKDIVDIILSRLAVPLNAEPSTPAPKARTFVSRAWGFAETLGLGATVIDIAAQVSPTGQVPEG</sequence>
<comment type="caution">
    <text evidence="3">The sequence shown here is derived from an EMBL/GenBank/DDBJ whole genome shotgun (WGS) entry which is preliminary data.</text>
</comment>
<dbReference type="EMBL" id="JACGCI010000062">
    <property type="protein sequence ID" value="KAF6749491.1"/>
    <property type="molecule type" value="Genomic_DNA"/>
</dbReference>
<feature type="region of interest" description="Disordered" evidence="1">
    <location>
        <begin position="202"/>
        <end position="224"/>
    </location>
</feature>
<dbReference type="AlphaFoldDB" id="A0A8H6HPK8"/>
<evidence type="ECO:0000259" key="2">
    <source>
        <dbReference type="Pfam" id="PF01926"/>
    </source>
</evidence>
<dbReference type="OrthoDB" id="8954335at2759"/>
<evidence type="ECO:0000313" key="4">
    <source>
        <dbReference type="Proteomes" id="UP000521943"/>
    </source>
</evidence>
<dbReference type="PROSITE" id="PS00675">
    <property type="entry name" value="SIGMA54_INTERACT_1"/>
    <property type="match status" value="1"/>
</dbReference>
<organism evidence="3 4">
    <name type="scientific">Ephemerocybe angulata</name>
    <dbReference type="NCBI Taxonomy" id="980116"/>
    <lineage>
        <taxon>Eukaryota</taxon>
        <taxon>Fungi</taxon>
        <taxon>Dikarya</taxon>
        <taxon>Basidiomycota</taxon>
        <taxon>Agaricomycotina</taxon>
        <taxon>Agaricomycetes</taxon>
        <taxon>Agaricomycetidae</taxon>
        <taxon>Agaricales</taxon>
        <taxon>Agaricineae</taxon>
        <taxon>Psathyrellaceae</taxon>
        <taxon>Ephemerocybe</taxon>
    </lineage>
</organism>
<dbReference type="Pfam" id="PF01926">
    <property type="entry name" value="MMR_HSR1"/>
    <property type="match status" value="1"/>
</dbReference>
<gene>
    <name evidence="3" type="ORF">DFP72DRAFT_537366</name>
</gene>
<protein>
    <submittedName>
        <fullName evidence="3">P-loop containing nucleoside triphosphate hydrolase protein</fullName>
    </submittedName>
</protein>
<accession>A0A8H6HPK8</accession>
<dbReference type="SUPFAM" id="SSF52540">
    <property type="entry name" value="P-loop containing nucleoside triphosphate hydrolases"/>
    <property type="match status" value="1"/>
</dbReference>
<dbReference type="Gene3D" id="3.40.50.300">
    <property type="entry name" value="P-loop containing nucleotide triphosphate hydrolases"/>
    <property type="match status" value="1"/>
</dbReference>
<name>A0A8H6HPK8_9AGAR</name>
<reference evidence="3 4" key="1">
    <citation type="submission" date="2020-07" db="EMBL/GenBank/DDBJ databases">
        <title>Comparative genomics of pyrophilous fungi reveals a link between fire events and developmental genes.</title>
        <authorList>
            <consortium name="DOE Joint Genome Institute"/>
            <person name="Steindorff A.S."/>
            <person name="Carver A."/>
            <person name="Calhoun S."/>
            <person name="Stillman K."/>
            <person name="Liu H."/>
            <person name="Lipzen A."/>
            <person name="Pangilinan J."/>
            <person name="Labutti K."/>
            <person name="Bruns T.D."/>
            <person name="Grigoriev I.V."/>
        </authorList>
    </citation>
    <scope>NUCLEOTIDE SEQUENCE [LARGE SCALE GENOMIC DNA]</scope>
    <source>
        <strain evidence="3 4">CBS 144469</strain>
    </source>
</reference>
<evidence type="ECO:0000256" key="1">
    <source>
        <dbReference type="SAM" id="MobiDB-lite"/>
    </source>
</evidence>
<dbReference type="InterPro" id="IPR025662">
    <property type="entry name" value="Sigma_54_int_dom_ATP-bd_1"/>
</dbReference>
<dbReference type="Proteomes" id="UP000521943">
    <property type="component" value="Unassembled WGS sequence"/>
</dbReference>